<evidence type="ECO:0000313" key="3">
    <source>
        <dbReference type="Proteomes" id="UP001150924"/>
    </source>
</evidence>
<name>A0A9X3ELY7_9BACT</name>
<feature type="region of interest" description="Disordered" evidence="1">
    <location>
        <begin position="1"/>
        <end position="35"/>
    </location>
</feature>
<dbReference type="RefSeq" id="WP_267768678.1">
    <property type="nucleotide sequence ID" value="NZ_JAPNKE010000002.1"/>
</dbReference>
<reference evidence="2" key="1">
    <citation type="submission" date="2022-11" db="EMBL/GenBank/DDBJ databases">
        <title>Minimal conservation of predation-associated metabolite biosynthetic gene clusters underscores biosynthetic potential of Myxococcota including descriptions for ten novel species: Archangium lansinium sp. nov., Myxococcus landrumus sp. nov., Nannocystis bai.</title>
        <authorList>
            <person name="Ahearne A."/>
            <person name="Stevens C."/>
            <person name="Phillips K."/>
        </authorList>
    </citation>
    <scope>NUCLEOTIDE SEQUENCE</scope>
    <source>
        <strain evidence="2">Na p29</strain>
    </source>
</reference>
<gene>
    <name evidence="2" type="ORF">OV079_13075</name>
</gene>
<feature type="compositionally biased region" description="Pro residues" evidence="1">
    <location>
        <begin position="87"/>
        <end position="98"/>
    </location>
</feature>
<evidence type="ECO:0000313" key="2">
    <source>
        <dbReference type="EMBL" id="MCY1006473.1"/>
    </source>
</evidence>
<feature type="compositionally biased region" description="Polar residues" evidence="1">
    <location>
        <begin position="170"/>
        <end position="183"/>
    </location>
</feature>
<feature type="compositionally biased region" description="Basic and acidic residues" evidence="1">
    <location>
        <begin position="100"/>
        <end position="109"/>
    </location>
</feature>
<dbReference type="Proteomes" id="UP001150924">
    <property type="component" value="Unassembled WGS sequence"/>
</dbReference>
<feature type="compositionally biased region" description="Acidic residues" evidence="1">
    <location>
        <begin position="72"/>
        <end position="82"/>
    </location>
</feature>
<feature type="compositionally biased region" description="Low complexity" evidence="1">
    <location>
        <begin position="184"/>
        <end position="198"/>
    </location>
</feature>
<proteinExistence type="predicted"/>
<organism evidence="2 3">
    <name type="scientific">Nannocystis pusilla</name>
    <dbReference type="NCBI Taxonomy" id="889268"/>
    <lineage>
        <taxon>Bacteria</taxon>
        <taxon>Pseudomonadati</taxon>
        <taxon>Myxococcota</taxon>
        <taxon>Polyangia</taxon>
        <taxon>Nannocystales</taxon>
        <taxon>Nannocystaceae</taxon>
        <taxon>Nannocystis</taxon>
    </lineage>
</organism>
<comment type="caution">
    <text evidence="2">The sequence shown here is derived from an EMBL/GenBank/DDBJ whole genome shotgun (WGS) entry which is preliminary data.</text>
</comment>
<dbReference type="EMBL" id="JAPNKE010000002">
    <property type="protein sequence ID" value="MCY1006473.1"/>
    <property type="molecule type" value="Genomic_DNA"/>
</dbReference>
<accession>A0A9X3ELY7</accession>
<keyword evidence="3" id="KW-1185">Reference proteome</keyword>
<feature type="region of interest" description="Disordered" evidence="1">
    <location>
        <begin position="53"/>
        <end position="198"/>
    </location>
</feature>
<protein>
    <submittedName>
        <fullName evidence="2">Uncharacterized protein</fullName>
    </submittedName>
</protein>
<dbReference type="AlphaFoldDB" id="A0A9X3ELY7"/>
<sequence length="198" mass="20398">MAQQDDKGGKPASSPGRPPINLPGGPLRDDEIPRDPADLFDAIIVDERATGLGVAARPGAIPPMPTIPPIEVDIDDDIELQADEPARPPTRPVPPAPRAPEVKTEKVEPPKASAPAPAKPEPSRPFAKLNEPKPAAESGKPAPPNLGLGGLGKSLGAMPMRGVSRPTPALGNTTLIGSGANSKAPSSRSRAQPPRSRP</sequence>
<evidence type="ECO:0000256" key="1">
    <source>
        <dbReference type="SAM" id="MobiDB-lite"/>
    </source>
</evidence>